<keyword evidence="2" id="KW-0238">DNA-binding</keyword>
<evidence type="ECO:0000256" key="3">
    <source>
        <dbReference type="ARBA" id="ARBA00023172"/>
    </source>
</evidence>
<evidence type="ECO:0000313" key="5">
    <source>
        <dbReference type="EMBL" id="SEJ93382.1"/>
    </source>
</evidence>
<dbReference type="GO" id="GO:0003677">
    <property type="term" value="F:DNA binding"/>
    <property type="evidence" value="ECO:0007669"/>
    <property type="project" value="UniProtKB-KW"/>
</dbReference>
<keyword evidence="1" id="KW-0815">Transposition</keyword>
<sequence length="267" mass="31080">MRTLGKGVFSHVGSGYLTLIGCRAVTDRKPYRHRFPLSVIGYALRLYHRFPLSQRDVQELLHERGVQVSHETLRQWNIKFAPLLTEELRHREPRRGSRWHLDEVCVKVGGVKHWLWRAVDEYGDVLDILLQEHRDTQAAKSFFVRLLGEYDVPEVIHTDKLWSYGAALREIPVLHDVEHVQVVSTARCNNLVEQSHRPTRQQERSQLGFKRRKRTQGFWQVNQVRGDVSGRPPEVQAARCTVSPQIRSAFVKLLRLAEVGMVVRVCW</sequence>
<dbReference type="InterPro" id="IPR001584">
    <property type="entry name" value="Integrase_cat-core"/>
</dbReference>
<dbReference type="GO" id="GO:0006310">
    <property type="term" value="P:DNA recombination"/>
    <property type="evidence" value="ECO:0007669"/>
    <property type="project" value="UniProtKB-KW"/>
</dbReference>
<dbReference type="NCBIfam" id="NF033587">
    <property type="entry name" value="transpos_IS6"/>
    <property type="match status" value="1"/>
</dbReference>
<evidence type="ECO:0000256" key="2">
    <source>
        <dbReference type="ARBA" id="ARBA00023125"/>
    </source>
</evidence>
<dbReference type="PANTHER" id="PTHR35528:SF3">
    <property type="entry name" value="BLL1675 PROTEIN"/>
    <property type="match status" value="1"/>
</dbReference>
<dbReference type="InterPro" id="IPR047930">
    <property type="entry name" value="Transpos_IS6"/>
</dbReference>
<dbReference type="InterPro" id="IPR032874">
    <property type="entry name" value="DDE_dom"/>
</dbReference>
<gene>
    <name evidence="5" type="ORF">SAMN04488058_1424</name>
</gene>
<dbReference type="InterPro" id="IPR012337">
    <property type="entry name" value="RNaseH-like_sf"/>
</dbReference>
<proteinExistence type="predicted"/>
<accession>A0A1H7D1K7</accession>
<dbReference type="SUPFAM" id="SSF53098">
    <property type="entry name" value="Ribonuclease H-like"/>
    <property type="match status" value="1"/>
</dbReference>
<dbReference type="PROSITE" id="PS51257">
    <property type="entry name" value="PROKAR_LIPOPROTEIN"/>
    <property type="match status" value="1"/>
</dbReference>
<keyword evidence="6" id="KW-1185">Reference proteome</keyword>
<evidence type="ECO:0000313" key="6">
    <source>
        <dbReference type="Proteomes" id="UP000199223"/>
    </source>
</evidence>
<evidence type="ECO:0000259" key="4">
    <source>
        <dbReference type="PROSITE" id="PS50994"/>
    </source>
</evidence>
<protein>
    <submittedName>
        <fullName evidence="5">Putative transposase</fullName>
    </submittedName>
</protein>
<keyword evidence="3" id="KW-0233">DNA recombination</keyword>
<reference evidence="6" key="1">
    <citation type="submission" date="2016-10" db="EMBL/GenBank/DDBJ databases">
        <authorList>
            <person name="Varghese N."/>
            <person name="Submissions S."/>
        </authorList>
    </citation>
    <scope>NUCLEOTIDE SEQUENCE [LARGE SCALE GENOMIC DNA]</scope>
    <source>
        <strain evidence="6">CGMCC 1.10218</strain>
    </source>
</reference>
<organism evidence="5 6">
    <name type="scientific">Deinococcus reticulitermitis</name>
    <dbReference type="NCBI Taxonomy" id="856736"/>
    <lineage>
        <taxon>Bacteria</taxon>
        <taxon>Thermotogati</taxon>
        <taxon>Deinococcota</taxon>
        <taxon>Deinococci</taxon>
        <taxon>Deinococcales</taxon>
        <taxon>Deinococcaceae</taxon>
        <taxon>Deinococcus</taxon>
    </lineage>
</organism>
<dbReference type="GO" id="GO:0015074">
    <property type="term" value="P:DNA integration"/>
    <property type="evidence" value="ECO:0007669"/>
    <property type="project" value="InterPro"/>
</dbReference>
<dbReference type="GO" id="GO:0032196">
    <property type="term" value="P:transposition"/>
    <property type="evidence" value="ECO:0007669"/>
    <property type="project" value="UniProtKB-KW"/>
</dbReference>
<evidence type="ECO:0000256" key="1">
    <source>
        <dbReference type="ARBA" id="ARBA00022578"/>
    </source>
</evidence>
<dbReference type="Proteomes" id="UP000199223">
    <property type="component" value="Unassembled WGS sequence"/>
</dbReference>
<dbReference type="AlphaFoldDB" id="A0A1H7D1K7"/>
<dbReference type="Pfam" id="PF13610">
    <property type="entry name" value="DDE_Tnp_IS240"/>
    <property type="match status" value="1"/>
</dbReference>
<feature type="domain" description="Integrase catalytic" evidence="4">
    <location>
        <begin position="89"/>
        <end position="252"/>
    </location>
</feature>
<dbReference type="EMBL" id="FNZA01000042">
    <property type="protein sequence ID" value="SEJ93382.1"/>
    <property type="molecule type" value="Genomic_DNA"/>
</dbReference>
<dbReference type="InterPro" id="IPR052183">
    <property type="entry name" value="IS_Transposase"/>
</dbReference>
<dbReference type="PANTHER" id="PTHR35528">
    <property type="entry name" value="BLL1675 PROTEIN"/>
    <property type="match status" value="1"/>
</dbReference>
<dbReference type="PROSITE" id="PS50994">
    <property type="entry name" value="INTEGRASE"/>
    <property type="match status" value="1"/>
</dbReference>
<name>A0A1H7D1K7_9DEIO</name>
<dbReference type="STRING" id="856736.SAMN04488058_1424"/>